<keyword evidence="1" id="KW-0812">Transmembrane</keyword>
<reference evidence="2 3" key="1">
    <citation type="journal article" date="2016" name="Nat. Commun.">
        <title>Thousands of microbial genomes shed light on interconnected biogeochemical processes in an aquifer system.</title>
        <authorList>
            <person name="Anantharaman K."/>
            <person name="Brown C.T."/>
            <person name="Hug L.A."/>
            <person name="Sharon I."/>
            <person name="Castelle C.J."/>
            <person name="Probst A.J."/>
            <person name="Thomas B.C."/>
            <person name="Singh A."/>
            <person name="Wilkins M.J."/>
            <person name="Karaoz U."/>
            <person name="Brodie E.L."/>
            <person name="Williams K.H."/>
            <person name="Hubbard S.S."/>
            <person name="Banfield J.F."/>
        </authorList>
    </citation>
    <scope>NUCLEOTIDE SEQUENCE [LARGE SCALE GENOMIC DNA]</scope>
</reference>
<feature type="transmembrane region" description="Helical" evidence="1">
    <location>
        <begin position="32"/>
        <end position="56"/>
    </location>
</feature>
<dbReference type="Proteomes" id="UP000186029">
    <property type="component" value="Unassembled WGS sequence"/>
</dbReference>
<keyword evidence="1" id="KW-1133">Transmembrane helix</keyword>
<proteinExistence type="predicted"/>
<accession>A0A1F5EFW7</accession>
<evidence type="ECO:0000313" key="2">
    <source>
        <dbReference type="EMBL" id="OGD66273.1"/>
    </source>
</evidence>
<organism evidence="2 3">
    <name type="scientific">Candidatus Campbellbacteria bacterium RIFCSPLOWO2_02_35_12</name>
    <dbReference type="NCBI Taxonomy" id="1797580"/>
    <lineage>
        <taxon>Bacteria</taxon>
        <taxon>Candidatus Campbelliibacteriota</taxon>
    </lineage>
</organism>
<evidence type="ECO:0000256" key="1">
    <source>
        <dbReference type="SAM" id="Phobius"/>
    </source>
</evidence>
<protein>
    <submittedName>
        <fullName evidence="2">Uncharacterized protein</fullName>
    </submittedName>
</protein>
<dbReference type="EMBL" id="MFAC01000034">
    <property type="protein sequence ID" value="OGD66273.1"/>
    <property type="molecule type" value="Genomic_DNA"/>
</dbReference>
<gene>
    <name evidence="2" type="ORF">A2Z61_01160</name>
</gene>
<evidence type="ECO:0000313" key="3">
    <source>
        <dbReference type="Proteomes" id="UP000186029"/>
    </source>
</evidence>
<dbReference type="STRING" id="1797580.A2Z61_01160"/>
<feature type="transmembrane region" description="Helical" evidence="1">
    <location>
        <begin position="63"/>
        <end position="89"/>
    </location>
</feature>
<comment type="caution">
    <text evidence="2">The sequence shown here is derived from an EMBL/GenBank/DDBJ whole genome shotgun (WGS) entry which is preliminary data.</text>
</comment>
<keyword evidence="1" id="KW-0472">Membrane</keyword>
<name>A0A1F5EFW7_9BACT</name>
<dbReference type="AlphaFoldDB" id="A0A1F5EFW7"/>
<sequence>MSFNANEFITLFKSFGLTESIDNIVSNNANNIIWFVFFAVFAFFFIYSLILIYHWFKYGGGLFAIWLAIIVYFSVSFILIAAIYISAIII</sequence>